<keyword evidence="3" id="KW-1185">Reference proteome</keyword>
<dbReference type="EMBL" id="AP019416">
    <property type="protein sequence ID" value="BBI53051.1"/>
    <property type="molecule type" value="Genomic_DNA"/>
</dbReference>
<feature type="domain" description="HTH crp-type" evidence="1">
    <location>
        <begin position="1"/>
        <end position="43"/>
    </location>
</feature>
<evidence type="ECO:0000313" key="3">
    <source>
        <dbReference type="Proteomes" id="UP000289555"/>
    </source>
</evidence>
<dbReference type="InterPro" id="IPR036388">
    <property type="entry name" value="WH-like_DNA-bd_sf"/>
</dbReference>
<dbReference type="Proteomes" id="UP000289555">
    <property type="component" value="Chromosome"/>
</dbReference>
<reference evidence="3" key="1">
    <citation type="journal article" date="2019" name="Microbiol. Resour. Announc.">
        <title>Complete Genome Sequence of Halomonas olivaria, a Moderately Halophilic Bacterium Isolated from Olive Processing Effluents, Obtained by Nanopore Sequencing.</title>
        <authorList>
            <person name="Nagata S."/>
            <person name="Ii K.M."/>
            <person name="Tsukimi T."/>
            <person name="Miura M.C."/>
            <person name="Galipon J."/>
            <person name="Arakawa K."/>
        </authorList>
    </citation>
    <scope>NUCLEOTIDE SEQUENCE [LARGE SCALE GENOMIC DNA]</scope>
    <source>
        <strain evidence="3">TYRC17</strain>
    </source>
</reference>
<dbReference type="Gene3D" id="1.10.10.10">
    <property type="entry name" value="Winged helix-like DNA-binding domain superfamily/Winged helix DNA-binding domain"/>
    <property type="match status" value="1"/>
</dbReference>
<protein>
    <recommendedName>
        <fullName evidence="1">HTH crp-type domain-containing protein</fullName>
    </recommendedName>
</protein>
<organism evidence="2 3">
    <name type="scientific">Vreelandella olivaria</name>
    <dbReference type="NCBI Taxonomy" id="390919"/>
    <lineage>
        <taxon>Bacteria</taxon>
        <taxon>Pseudomonadati</taxon>
        <taxon>Pseudomonadota</taxon>
        <taxon>Gammaproteobacteria</taxon>
        <taxon>Oceanospirillales</taxon>
        <taxon>Halomonadaceae</taxon>
        <taxon>Vreelandella</taxon>
    </lineage>
</organism>
<evidence type="ECO:0000259" key="1">
    <source>
        <dbReference type="PROSITE" id="PS51063"/>
    </source>
</evidence>
<gene>
    <name evidence="2" type="ORF">HORIV_54720</name>
</gene>
<dbReference type="InterPro" id="IPR012318">
    <property type="entry name" value="HTH_CRP"/>
</dbReference>
<dbReference type="SMART" id="SM00419">
    <property type="entry name" value="HTH_CRP"/>
    <property type="match status" value="1"/>
</dbReference>
<name>A0ABM7GQP7_9GAMM</name>
<dbReference type="InterPro" id="IPR036390">
    <property type="entry name" value="WH_DNA-bd_sf"/>
</dbReference>
<dbReference type="Pfam" id="PF00325">
    <property type="entry name" value="Crp"/>
    <property type="match status" value="1"/>
</dbReference>
<proteinExistence type="predicted"/>
<dbReference type="PROSITE" id="PS51063">
    <property type="entry name" value="HTH_CRP_2"/>
    <property type="match status" value="1"/>
</dbReference>
<dbReference type="SUPFAM" id="SSF46785">
    <property type="entry name" value="Winged helix' DNA-binding domain"/>
    <property type="match status" value="1"/>
</dbReference>
<sequence>MPRADIGNYLGLAVETVSRILSRFQQQSVVAVSGREVNILDMPRLITLAEEEEQTVS</sequence>
<accession>A0ABM7GQP7</accession>
<evidence type="ECO:0000313" key="2">
    <source>
        <dbReference type="EMBL" id="BBI53051.1"/>
    </source>
</evidence>